<keyword evidence="2" id="KW-0489">Methyltransferase</keyword>
<evidence type="ECO:0000256" key="5">
    <source>
        <dbReference type="ARBA" id="ARBA00022747"/>
    </source>
</evidence>
<dbReference type="InterPro" id="IPR001091">
    <property type="entry name" value="RM_Methyltransferase"/>
</dbReference>
<keyword evidence="3" id="KW-0808">Transferase</keyword>
<dbReference type="InterPro" id="IPR017985">
    <property type="entry name" value="MeTrfase_CN4_CS"/>
</dbReference>
<evidence type="ECO:0000256" key="1">
    <source>
        <dbReference type="ARBA" id="ARBA00010203"/>
    </source>
</evidence>
<feature type="region of interest" description="Disordered" evidence="9">
    <location>
        <begin position="211"/>
        <end position="313"/>
    </location>
</feature>
<dbReference type="GO" id="GO:0032259">
    <property type="term" value="P:methylation"/>
    <property type="evidence" value="ECO:0007669"/>
    <property type="project" value="UniProtKB-KW"/>
</dbReference>
<evidence type="ECO:0000256" key="3">
    <source>
        <dbReference type="ARBA" id="ARBA00022679"/>
    </source>
</evidence>
<comment type="caution">
    <text evidence="11">The sequence shown here is derived from an EMBL/GenBank/DDBJ whole genome shotgun (WGS) entry which is preliminary data.</text>
</comment>
<feature type="compositionally biased region" description="Basic and acidic residues" evidence="9">
    <location>
        <begin position="297"/>
        <end position="310"/>
    </location>
</feature>
<dbReference type="SUPFAM" id="SSF53335">
    <property type="entry name" value="S-adenosyl-L-methionine-dependent methyltransferases"/>
    <property type="match status" value="1"/>
</dbReference>
<evidence type="ECO:0000259" key="10">
    <source>
        <dbReference type="Pfam" id="PF01555"/>
    </source>
</evidence>
<dbReference type="PROSITE" id="PS00093">
    <property type="entry name" value="N4_MTASE"/>
    <property type="match status" value="1"/>
</dbReference>
<dbReference type="EMBL" id="JAGSOW010000002">
    <property type="protein sequence ID" value="MDC3735455.1"/>
    <property type="molecule type" value="Genomic_DNA"/>
</dbReference>
<evidence type="ECO:0000256" key="8">
    <source>
        <dbReference type="RuleBase" id="RU362026"/>
    </source>
</evidence>
<keyword evidence="4" id="KW-0949">S-adenosyl-L-methionine</keyword>
<evidence type="ECO:0000256" key="6">
    <source>
        <dbReference type="ARBA" id="ARBA00023125"/>
    </source>
</evidence>
<organism evidence="11 12">
    <name type="scientific">Pseudomonas syringae pv. syringae</name>
    <dbReference type="NCBI Taxonomy" id="321"/>
    <lineage>
        <taxon>Bacteria</taxon>
        <taxon>Pseudomonadati</taxon>
        <taxon>Pseudomonadota</taxon>
        <taxon>Gammaproteobacteria</taxon>
        <taxon>Pseudomonadales</taxon>
        <taxon>Pseudomonadaceae</taxon>
        <taxon>Pseudomonas</taxon>
        <taxon>Pseudomonas syringae</taxon>
    </lineage>
</organism>
<proteinExistence type="inferred from homology"/>
<dbReference type="Gene3D" id="3.40.50.150">
    <property type="entry name" value="Vaccinia Virus protein VP39"/>
    <property type="match status" value="2"/>
</dbReference>
<gene>
    <name evidence="11" type="ORF">KDL27_06635</name>
</gene>
<feature type="compositionally biased region" description="Basic and acidic residues" evidence="9">
    <location>
        <begin position="265"/>
        <end position="287"/>
    </location>
</feature>
<dbReference type="PRINTS" id="PR00508">
    <property type="entry name" value="S21N4MTFRASE"/>
</dbReference>
<dbReference type="EC" id="2.1.1.-" evidence="8"/>
<dbReference type="InterPro" id="IPR029063">
    <property type="entry name" value="SAM-dependent_MTases_sf"/>
</dbReference>
<sequence>MSQLHQILVGDCIDMMRTLPNESVHTCVTSPPYYGLRDYGVDGQIGLEETPTEFIARLVDVFREVRRVLRADGTIWVNMGDSYATGGRGGGGSYMAERGDAAWKGKGSATGWRSAPAGFKHKDLMGMPWRLAFALQDDGWYLRQDIIWHKPNPMPESTRDRCTKAHEYLFLLSKSRRYHYDSDAIREPANLTGKGNANGYRGGAYVNGSTFDNAEGGKRTNSGNTTPNNGVGWGHGTDKASRNRPRVTVPTGWDTSTGEGGHGAFHKDGAERKRRDSFKREDSKREQAIPGQSKGTHRPDRDESTHDTATRNKRSVWTVATHAFKEAHFATFPPDLIRPCILAGAPRGGVVLDPFGGAGTTSLVSMQEGRRSIICELNPEYAALARARIDAAWLDGAAQMDVFHDSAPAP</sequence>
<evidence type="ECO:0000256" key="9">
    <source>
        <dbReference type="SAM" id="MobiDB-lite"/>
    </source>
</evidence>
<dbReference type="GO" id="GO:0015667">
    <property type="term" value="F:site-specific DNA-methyltransferase (cytosine-N4-specific) activity"/>
    <property type="evidence" value="ECO:0007669"/>
    <property type="project" value="UniProtKB-EC"/>
</dbReference>
<name>A0AB35JPY5_PSESY</name>
<reference evidence="11" key="1">
    <citation type="submission" date="2021-04" db="EMBL/GenBank/DDBJ databases">
        <title>Genome Sequence and Comparative Genome Analysis of Pseudomonas syringae pv. syringae strains EC33 and LMG5496 isolated from Citrus plants from Tunisia and Greece.</title>
        <authorList>
            <person name="Abdellatif E."/>
            <person name="Baeyen S."/>
        </authorList>
    </citation>
    <scope>NUCLEOTIDE SEQUENCE</scope>
    <source>
        <strain evidence="11">LMG 5496</strain>
    </source>
</reference>
<dbReference type="GO" id="GO:0008170">
    <property type="term" value="F:N-methyltransferase activity"/>
    <property type="evidence" value="ECO:0007669"/>
    <property type="project" value="InterPro"/>
</dbReference>
<dbReference type="Pfam" id="PF01555">
    <property type="entry name" value="N6_N4_Mtase"/>
    <property type="match status" value="1"/>
</dbReference>
<comment type="catalytic activity">
    <reaction evidence="7">
        <text>a 2'-deoxycytidine in DNA + S-adenosyl-L-methionine = an N(4)-methyl-2'-deoxycytidine in DNA + S-adenosyl-L-homocysteine + H(+)</text>
        <dbReference type="Rhea" id="RHEA:16857"/>
        <dbReference type="Rhea" id="RHEA-COMP:11369"/>
        <dbReference type="Rhea" id="RHEA-COMP:13674"/>
        <dbReference type="ChEBI" id="CHEBI:15378"/>
        <dbReference type="ChEBI" id="CHEBI:57856"/>
        <dbReference type="ChEBI" id="CHEBI:59789"/>
        <dbReference type="ChEBI" id="CHEBI:85452"/>
        <dbReference type="ChEBI" id="CHEBI:137933"/>
        <dbReference type="EC" id="2.1.1.113"/>
    </reaction>
</comment>
<keyword evidence="5" id="KW-0680">Restriction system</keyword>
<dbReference type="RefSeq" id="WP_272233826.1">
    <property type="nucleotide sequence ID" value="NZ_JAGSOW010000002.1"/>
</dbReference>
<protein>
    <recommendedName>
        <fullName evidence="8">Methyltransferase</fullName>
        <ecNumber evidence="8">2.1.1.-</ecNumber>
    </recommendedName>
</protein>
<keyword evidence="6" id="KW-0238">DNA-binding</keyword>
<feature type="domain" description="DNA methylase N-4/N-6" evidence="10">
    <location>
        <begin position="24"/>
        <end position="385"/>
    </location>
</feature>
<accession>A0AB35JPY5</accession>
<evidence type="ECO:0000256" key="7">
    <source>
        <dbReference type="ARBA" id="ARBA00049120"/>
    </source>
</evidence>
<feature type="compositionally biased region" description="Polar residues" evidence="9">
    <location>
        <begin position="219"/>
        <end position="229"/>
    </location>
</feature>
<dbReference type="GO" id="GO:0009307">
    <property type="term" value="P:DNA restriction-modification system"/>
    <property type="evidence" value="ECO:0007669"/>
    <property type="project" value="UniProtKB-KW"/>
</dbReference>
<comment type="similarity">
    <text evidence="1">Belongs to the N(4)/N(6)-methyltransferase family. N(4) subfamily.</text>
</comment>
<evidence type="ECO:0000256" key="2">
    <source>
        <dbReference type="ARBA" id="ARBA00022603"/>
    </source>
</evidence>
<evidence type="ECO:0000313" key="12">
    <source>
        <dbReference type="Proteomes" id="UP001220207"/>
    </source>
</evidence>
<dbReference type="GO" id="GO:0003677">
    <property type="term" value="F:DNA binding"/>
    <property type="evidence" value="ECO:0007669"/>
    <property type="project" value="UniProtKB-KW"/>
</dbReference>
<dbReference type="AlphaFoldDB" id="A0AB35JPY5"/>
<dbReference type="Proteomes" id="UP001220207">
    <property type="component" value="Unassembled WGS sequence"/>
</dbReference>
<evidence type="ECO:0000313" key="11">
    <source>
        <dbReference type="EMBL" id="MDC3735455.1"/>
    </source>
</evidence>
<evidence type="ECO:0000256" key="4">
    <source>
        <dbReference type="ARBA" id="ARBA00022691"/>
    </source>
</evidence>
<dbReference type="InterPro" id="IPR002941">
    <property type="entry name" value="DNA_methylase_N4/N6"/>
</dbReference>